<organism evidence="3 4">
    <name type="scientific">Flavonifractor plautii</name>
    <name type="common">Fusobacterium plautii</name>
    <dbReference type="NCBI Taxonomy" id="292800"/>
    <lineage>
        <taxon>Bacteria</taxon>
        <taxon>Bacillati</taxon>
        <taxon>Bacillota</taxon>
        <taxon>Clostridia</taxon>
        <taxon>Eubacteriales</taxon>
        <taxon>Oscillospiraceae</taxon>
        <taxon>Flavonifractor</taxon>
    </lineage>
</organism>
<evidence type="ECO:0000313" key="3">
    <source>
        <dbReference type="EMBL" id="MSB18400.1"/>
    </source>
</evidence>
<dbReference type="AlphaFoldDB" id="A0A6I2R0F0"/>
<evidence type="ECO:0000256" key="2">
    <source>
        <dbReference type="SAM" id="Phobius"/>
    </source>
</evidence>
<feature type="compositionally biased region" description="Basic and acidic residues" evidence="1">
    <location>
        <begin position="123"/>
        <end position="132"/>
    </location>
</feature>
<reference evidence="3 4" key="1">
    <citation type="journal article" date="2019" name="Nat. Med.">
        <title>A library of human gut bacterial isolates paired with longitudinal multiomics data enables mechanistic microbiome research.</title>
        <authorList>
            <person name="Poyet M."/>
            <person name="Groussin M."/>
            <person name="Gibbons S.M."/>
            <person name="Avila-Pacheco J."/>
            <person name="Jiang X."/>
            <person name="Kearney S.M."/>
            <person name="Perrotta A.R."/>
            <person name="Berdy B."/>
            <person name="Zhao S."/>
            <person name="Lieberman T.D."/>
            <person name="Swanson P.K."/>
            <person name="Smith M."/>
            <person name="Roesemann S."/>
            <person name="Alexander J.E."/>
            <person name="Rich S.A."/>
            <person name="Livny J."/>
            <person name="Vlamakis H."/>
            <person name="Clish C."/>
            <person name="Bullock K."/>
            <person name="Deik A."/>
            <person name="Scott J."/>
            <person name="Pierce K.A."/>
            <person name="Xavier R.J."/>
            <person name="Alm E.J."/>
        </authorList>
    </citation>
    <scope>NUCLEOTIDE SEQUENCE [LARGE SCALE GENOMIC DNA]</scope>
    <source>
        <strain evidence="3 4">BIOML-A2</strain>
    </source>
</reference>
<sequence length="132" mass="14418">MNDHIVSIIVAILTGLATCIPLAVKLYQSVKEAIQEKNWPHLLGLVVDLMEEAEEKFTDGATRKEWVMAMVQTSAEYINYPVDTQALSDMIDALCDMTKIVNPPAVEELPEESTTDAETEGGAGHDGDRAAE</sequence>
<feature type="compositionally biased region" description="Acidic residues" evidence="1">
    <location>
        <begin position="108"/>
        <end position="119"/>
    </location>
</feature>
<dbReference type="Proteomes" id="UP000434475">
    <property type="component" value="Unassembled WGS sequence"/>
</dbReference>
<keyword evidence="2" id="KW-0472">Membrane</keyword>
<accession>A0A6I2R0F0</accession>
<dbReference type="RefSeq" id="WP_172697166.1">
    <property type="nucleotide sequence ID" value="NZ_WKPR01000003.1"/>
</dbReference>
<evidence type="ECO:0000313" key="4">
    <source>
        <dbReference type="Proteomes" id="UP000434475"/>
    </source>
</evidence>
<feature type="region of interest" description="Disordered" evidence="1">
    <location>
        <begin position="104"/>
        <end position="132"/>
    </location>
</feature>
<evidence type="ECO:0000256" key="1">
    <source>
        <dbReference type="SAM" id="MobiDB-lite"/>
    </source>
</evidence>
<keyword evidence="2" id="KW-1133">Transmembrane helix</keyword>
<keyword evidence="2" id="KW-0812">Transmembrane</keyword>
<gene>
    <name evidence="3" type="ORF">GKE97_02585</name>
</gene>
<dbReference type="EMBL" id="WKPR01000003">
    <property type="protein sequence ID" value="MSB18400.1"/>
    <property type="molecule type" value="Genomic_DNA"/>
</dbReference>
<feature type="transmembrane region" description="Helical" evidence="2">
    <location>
        <begin position="6"/>
        <end position="27"/>
    </location>
</feature>
<proteinExistence type="predicted"/>
<protein>
    <recommendedName>
        <fullName evidence="5">Holin</fullName>
    </recommendedName>
</protein>
<evidence type="ECO:0008006" key="5">
    <source>
        <dbReference type="Google" id="ProtNLM"/>
    </source>
</evidence>
<name>A0A6I2R0F0_FLAPL</name>
<comment type="caution">
    <text evidence="3">The sequence shown here is derived from an EMBL/GenBank/DDBJ whole genome shotgun (WGS) entry which is preliminary data.</text>
</comment>